<gene>
    <name evidence="8" type="ORF">ILYODFUR_023769</name>
</gene>
<dbReference type="InterPro" id="IPR016024">
    <property type="entry name" value="ARM-type_fold"/>
</dbReference>
<evidence type="ECO:0000256" key="1">
    <source>
        <dbReference type="ARBA" id="ARBA00004184"/>
    </source>
</evidence>
<keyword evidence="9" id="KW-1185">Reference proteome</keyword>
<evidence type="ECO:0000313" key="9">
    <source>
        <dbReference type="Proteomes" id="UP001482620"/>
    </source>
</evidence>
<sequence length="109" mass="11835">MNGGFSSFRSDAAGAMRTVLVSAESLQLTLKPELTQEEQALTQTSSKPKEAHKAGNEDLKEMLESNKESLKLEAMKRIVQLISKGKNASDLFPAVVKNVASKNIETASR</sequence>
<evidence type="ECO:0000259" key="7">
    <source>
        <dbReference type="Pfam" id="PF01602"/>
    </source>
</evidence>
<name>A0ABV0UKU1_9TELE</name>
<evidence type="ECO:0000256" key="3">
    <source>
        <dbReference type="ARBA" id="ARBA00022448"/>
    </source>
</evidence>
<evidence type="ECO:0000256" key="2">
    <source>
        <dbReference type="ARBA" id="ARBA00006613"/>
    </source>
</evidence>
<accession>A0ABV0UKU1</accession>
<comment type="caution">
    <text evidence="8">The sequence shown here is derived from an EMBL/GenBank/DDBJ whole genome shotgun (WGS) entry which is preliminary data.</text>
</comment>
<keyword evidence="3" id="KW-0813">Transport</keyword>
<organism evidence="8 9">
    <name type="scientific">Ilyodon furcidens</name>
    <name type="common">goldbreast splitfin</name>
    <dbReference type="NCBI Taxonomy" id="33524"/>
    <lineage>
        <taxon>Eukaryota</taxon>
        <taxon>Metazoa</taxon>
        <taxon>Chordata</taxon>
        <taxon>Craniata</taxon>
        <taxon>Vertebrata</taxon>
        <taxon>Euteleostomi</taxon>
        <taxon>Actinopterygii</taxon>
        <taxon>Neopterygii</taxon>
        <taxon>Teleostei</taxon>
        <taxon>Neoteleostei</taxon>
        <taxon>Acanthomorphata</taxon>
        <taxon>Ovalentaria</taxon>
        <taxon>Atherinomorphae</taxon>
        <taxon>Cyprinodontiformes</taxon>
        <taxon>Goodeidae</taxon>
        <taxon>Ilyodon</taxon>
    </lineage>
</organism>
<evidence type="ECO:0000256" key="4">
    <source>
        <dbReference type="ARBA" id="ARBA00022927"/>
    </source>
</evidence>
<keyword evidence="4" id="KW-0653">Protein transport</keyword>
<dbReference type="InterPro" id="IPR011989">
    <property type="entry name" value="ARM-like"/>
</dbReference>
<reference evidence="8 9" key="1">
    <citation type="submission" date="2021-06" db="EMBL/GenBank/DDBJ databases">
        <authorList>
            <person name="Palmer J.M."/>
        </authorList>
    </citation>
    <scope>NUCLEOTIDE SEQUENCE [LARGE SCALE GENOMIC DNA]</scope>
    <source>
        <strain evidence="9">if_2019</strain>
        <tissue evidence="8">Muscle</tissue>
    </source>
</reference>
<dbReference type="InterPro" id="IPR002553">
    <property type="entry name" value="Clathrin/coatomer_adapt-like_N"/>
</dbReference>
<comment type="subcellular location">
    <subcellularLocation>
        <location evidence="1">Endomembrane system</location>
        <topology evidence="1">Peripheral membrane protein</topology>
    </subcellularLocation>
</comment>
<dbReference type="SUPFAM" id="SSF48371">
    <property type="entry name" value="ARM repeat"/>
    <property type="match status" value="1"/>
</dbReference>
<proteinExistence type="inferred from homology"/>
<dbReference type="EMBL" id="JAHRIQ010072266">
    <property type="protein sequence ID" value="MEQ2245075.1"/>
    <property type="molecule type" value="Genomic_DNA"/>
</dbReference>
<dbReference type="Gene3D" id="1.25.10.10">
    <property type="entry name" value="Leucine-rich Repeat Variant"/>
    <property type="match status" value="1"/>
</dbReference>
<dbReference type="Proteomes" id="UP001482620">
    <property type="component" value="Unassembled WGS sequence"/>
</dbReference>
<feature type="region of interest" description="Disordered" evidence="6">
    <location>
        <begin position="38"/>
        <end position="64"/>
    </location>
</feature>
<feature type="compositionally biased region" description="Basic and acidic residues" evidence="6">
    <location>
        <begin position="47"/>
        <end position="64"/>
    </location>
</feature>
<evidence type="ECO:0000256" key="6">
    <source>
        <dbReference type="SAM" id="MobiDB-lite"/>
    </source>
</evidence>
<evidence type="ECO:0000256" key="5">
    <source>
        <dbReference type="ARBA" id="ARBA00023136"/>
    </source>
</evidence>
<dbReference type="Pfam" id="PF01602">
    <property type="entry name" value="Adaptin_N"/>
    <property type="match status" value="1"/>
</dbReference>
<protein>
    <recommendedName>
        <fullName evidence="7">Clathrin/coatomer adaptor adaptin-like N-terminal domain-containing protein</fullName>
    </recommendedName>
</protein>
<dbReference type="InterPro" id="IPR026739">
    <property type="entry name" value="AP_beta"/>
</dbReference>
<evidence type="ECO:0000313" key="8">
    <source>
        <dbReference type="EMBL" id="MEQ2245075.1"/>
    </source>
</evidence>
<keyword evidence="5" id="KW-0472">Membrane</keyword>
<feature type="domain" description="Clathrin/coatomer adaptor adaptin-like N-terminal" evidence="7">
    <location>
        <begin position="56"/>
        <end position="105"/>
    </location>
</feature>
<comment type="similarity">
    <text evidence="2">Belongs to the adaptor complexes large subunit family.</text>
</comment>
<dbReference type="PANTHER" id="PTHR11134">
    <property type="entry name" value="ADAPTOR COMPLEX SUBUNIT BETA FAMILY MEMBER"/>
    <property type="match status" value="1"/>
</dbReference>